<dbReference type="EMBL" id="LNCU01000088">
    <property type="protein sequence ID" value="KWV51683.1"/>
    <property type="molecule type" value="Genomic_DNA"/>
</dbReference>
<sequence length="290" mass="31254">MKLFIFGLGYSATYIAQRLAAGGAAIAGTVRSQVKADQLSGLGYAMRLSASAERDGAVARELADSDAVLVSVPPDARGDPALEVYRDDLAAASRLRWIGYLSTVGVYGDRDGGWVDEATVPVPTSEASHRRLDVERQWQQFGDTHHILVHIFRLAGIYGPGRNQLVQLAEGKARRIVKPGHVFNRIHVEDIAQIVEASLGRPRAGAIYNGADGAPAPPQDVVTFAASLCGVAPPPEIPYEYAELTPMSQSFFSECKRVRNTLLRDELGVTLRYPSFREGLTALRAAGDGP</sequence>
<dbReference type="InterPro" id="IPR036291">
    <property type="entry name" value="NAD(P)-bd_dom_sf"/>
</dbReference>
<evidence type="ECO:0000313" key="2">
    <source>
        <dbReference type="EMBL" id="KWV51683.1"/>
    </source>
</evidence>
<protein>
    <submittedName>
        <fullName evidence="2">NAD(P)-dependent oxidoreductase</fullName>
    </submittedName>
</protein>
<accession>A0A109JM93</accession>
<name>A0A109JM93_9BRAD</name>
<keyword evidence="1" id="KW-0520">NAD</keyword>
<comment type="caution">
    <text evidence="2">The sequence shown here is derived from an EMBL/GenBank/DDBJ whole genome shotgun (WGS) entry which is preliminary data.</text>
</comment>
<dbReference type="AlphaFoldDB" id="A0A109JM93"/>
<evidence type="ECO:0000313" key="3">
    <source>
        <dbReference type="Proteomes" id="UP000057737"/>
    </source>
</evidence>
<dbReference type="OrthoDB" id="9808276at2"/>
<proteinExistence type="predicted"/>
<dbReference type="CDD" id="cd05266">
    <property type="entry name" value="SDR_a4"/>
    <property type="match status" value="1"/>
</dbReference>
<dbReference type="RefSeq" id="WP_066510158.1">
    <property type="nucleotide sequence ID" value="NZ_LNCU01000088.1"/>
</dbReference>
<dbReference type="SUPFAM" id="SSF51735">
    <property type="entry name" value="NAD(P)-binding Rossmann-fold domains"/>
    <property type="match status" value="1"/>
</dbReference>
<reference evidence="2 3" key="1">
    <citation type="submission" date="2015-11" db="EMBL/GenBank/DDBJ databases">
        <title>Draft Genome Sequence of the Strain BR 10303 (Bradyrhizobium sp.) isolated from nodules of Centrolobium paraense.</title>
        <authorList>
            <person name="Zelli J.E."/>
            <person name="Simoes-Araujo J.L."/>
            <person name="Barauna A.C."/>
            <person name="Silva K."/>
        </authorList>
    </citation>
    <scope>NUCLEOTIDE SEQUENCE [LARGE SCALE GENOMIC DNA]</scope>
    <source>
        <strain evidence="2 3">BR 10303</strain>
    </source>
</reference>
<dbReference type="PANTHER" id="PTHR43574">
    <property type="entry name" value="EPIMERASE-RELATED"/>
    <property type="match status" value="1"/>
</dbReference>
<gene>
    <name evidence="2" type="ORF">AS156_11270</name>
</gene>
<organism evidence="2 3">
    <name type="scientific">Bradyrhizobium macuxiense</name>
    <dbReference type="NCBI Taxonomy" id="1755647"/>
    <lineage>
        <taxon>Bacteria</taxon>
        <taxon>Pseudomonadati</taxon>
        <taxon>Pseudomonadota</taxon>
        <taxon>Alphaproteobacteria</taxon>
        <taxon>Hyphomicrobiales</taxon>
        <taxon>Nitrobacteraceae</taxon>
        <taxon>Bradyrhizobium</taxon>
    </lineage>
</organism>
<evidence type="ECO:0000256" key="1">
    <source>
        <dbReference type="ARBA" id="ARBA00023027"/>
    </source>
</evidence>
<keyword evidence="3" id="KW-1185">Reference proteome</keyword>
<dbReference type="Gene3D" id="3.40.50.720">
    <property type="entry name" value="NAD(P)-binding Rossmann-like Domain"/>
    <property type="match status" value="1"/>
</dbReference>
<dbReference type="Proteomes" id="UP000057737">
    <property type="component" value="Unassembled WGS sequence"/>
</dbReference>